<evidence type="ECO:0000256" key="1">
    <source>
        <dbReference type="SAM" id="Phobius"/>
    </source>
</evidence>
<evidence type="ECO:0000313" key="2">
    <source>
        <dbReference type="EMBL" id="KIL60304.1"/>
    </source>
</evidence>
<keyword evidence="1" id="KW-0472">Membrane</keyword>
<proteinExistence type="predicted"/>
<organism evidence="2 3">
    <name type="scientific">Amanita muscaria (strain Koide BX008)</name>
    <dbReference type="NCBI Taxonomy" id="946122"/>
    <lineage>
        <taxon>Eukaryota</taxon>
        <taxon>Fungi</taxon>
        <taxon>Dikarya</taxon>
        <taxon>Basidiomycota</taxon>
        <taxon>Agaricomycotina</taxon>
        <taxon>Agaricomycetes</taxon>
        <taxon>Agaricomycetidae</taxon>
        <taxon>Agaricales</taxon>
        <taxon>Pluteineae</taxon>
        <taxon>Amanitaceae</taxon>
        <taxon>Amanita</taxon>
    </lineage>
</organism>
<dbReference type="Proteomes" id="UP000054549">
    <property type="component" value="Unassembled WGS sequence"/>
</dbReference>
<sequence>MSIRHHASRDSASDWSHSFSRKRGYTDVSVLKLTQLETQAIAVLLVIISVCCAPFWKTFVHNRKLRSISTIDPSDTHASYIGALRLLRDSMDMKCYREDMIRRAWVCFG</sequence>
<accession>A0A0C2T1H1</accession>
<protein>
    <submittedName>
        <fullName evidence="2">Uncharacterized protein</fullName>
    </submittedName>
</protein>
<dbReference type="EMBL" id="KN818301">
    <property type="protein sequence ID" value="KIL60304.1"/>
    <property type="molecule type" value="Genomic_DNA"/>
</dbReference>
<dbReference type="HOGENOM" id="CLU_2183279_0_0_1"/>
<evidence type="ECO:0000313" key="3">
    <source>
        <dbReference type="Proteomes" id="UP000054549"/>
    </source>
</evidence>
<gene>
    <name evidence="2" type="ORF">M378DRAFT_168331</name>
</gene>
<keyword evidence="3" id="KW-1185">Reference proteome</keyword>
<dbReference type="InParanoid" id="A0A0C2T1H1"/>
<name>A0A0C2T1H1_AMAMK</name>
<keyword evidence="1" id="KW-1133">Transmembrane helix</keyword>
<reference evidence="2 3" key="1">
    <citation type="submission" date="2014-04" db="EMBL/GenBank/DDBJ databases">
        <title>Evolutionary Origins and Diversification of the Mycorrhizal Mutualists.</title>
        <authorList>
            <consortium name="DOE Joint Genome Institute"/>
            <consortium name="Mycorrhizal Genomics Consortium"/>
            <person name="Kohler A."/>
            <person name="Kuo A."/>
            <person name="Nagy L.G."/>
            <person name="Floudas D."/>
            <person name="Copeland A."/>
            <person name="Barry K.W."/>
            <person name="Cichocki N."/>
            <person name="Veneault-Fourrey C."/>
            <person name="LaButti K."/>
            <person name="Lindquist E.A."/>
            <person name="Lipzen A."/>
            <person name="Lundell T."/>
            <person name="Morin E."/>
            <person name="Murat C."/>
            <person name="Riley R."/>
            <person name="Ohm R."/>
            <person name="Sun H."/>
            <person name="Tunlid A."/>
            <person name="Henrissat B."/>
            <person name="Grigoriev I.V."/>
            <person name="Hibbett D.S."/>
            <person name="Martin F."/>
        </authorList>
    </citation>
    <scope>NUCLEOTIDE SEQUENCE [LARGE SCALE GENOMIC DNA]</scope>
    <source>
        <strain evidence="2 3">Koide BX008</strain>
    </source>
</reference>
<dbReference type="AlphaFoldDB" id="A0A0C2T1H1"/>
<feature type="transmembrane region" description="Helical" evidence="1">
    <location>
        <begin position="38"/>
        <end position="56"/>
    </location>
</feature>
<keyword evidence="1" id="KW-0812">Transmembrane</keyword>